<dbReference type="PANTHER" id="PTHR37483">
    <property type="entry name" value="UPF0125 PROTEIN RATB"/>
    <property type="match status" value="1"/>
</dbReference>
<dbReference type="HAMAP" id="MF_00460">
    <property type="entry name" value="UPF0125_RnfH"/>
    <property type="match status" value="1"/>
</dbReference>
<keyword evidence="4" id="KW-1185">Reference proteome</keyword>
<dbReference type="EMBL" id="JAQIPB010000008">
    <property type="protein sequence ID" value="MDA7418130.1"/>
    <property type="molecule type" value="Genomic_DNA"/>
</dbReference>
<dbReference type="Proteomes" id="UP001212602">
    <property type="component" value="Unassembled WGS sequence"/>
</dbReference>
<comment type="similarity">
    <text evidence="1 2">Belongs to the UPF0125 (RnfH) family.</text>
</comment>
<proteinExistence type="inferred from homology"/>
<reference evidence="3" key="1">
    <citation type="submission" date="2023-01" db="EMBL/GenBank/DDBJ databases">
        <title>Xenophilus mangrovi sp. nov., isolated from soil of Mangrove nature reserve.</title>
        <authorList>
            <person name="Xu S."/>
            <person name="Liu Z."/>
            <person name="Xu Y."/>
        </authorList>
    </citation>
    <scope>NUCLEOTIDE SEQUENCE</scope>
    <source>
        <strain evidence="3">YW8</strain>
    </source>
</reference>
<dbReference type="Pfam" id="PF03658">
    <property type="entry name" value="Ub-RnfH"/>
    <property type="match status" value="1"/>
</dbReference>
<evidence type="ECO:0000313" key="4">
    <source>
        <dbReference type="Proteomes" id="UP001212602"/>
    </source>
</evidence>
<evidence type="ECO:0000313" key="3">
    <source>
        <dbReference type="EMBL" id="MDA7418130.1"/>
    </source>
</evidence>
<organism evidence="3 4">
    <name type="scientific">Xenophilus arseniciresistens</name>
    <dbReference type="NCBI Taxonomy" id="1283306"/>
    <lineage>
        <taxon>Bacteria</taxon>
        <taxon>Pseudomonadati</taxon>
        <taxon>Pseudomonadota</taxon>
        <taxon>Betaproteobacteria</taxon>
        <taxon>Burkholderiales</taxon>
        <taxon>Comamonadaceae</taxon>
        <taxon>Xenophilus</taxon>
    </lineage>
</organism>
<gene>
    <name evidence="3" type="ORF">PGB34_17325</name>
</gene>
<dbReference type="PANTHER" id="PTHR37483:SF1">
    <property type="entry name" value="UPF0125 PROTEIN RATB"/>
    <property type="match status" value="1"/>
</dbReference>
<protein>
    <recommendedName>
        <fullName evidence="2">UPF0125 protein PGB34_17325</fullName>
    </recommendedName>
</protein>
<dbReference type="Gene3D" id="3.10.20.280">
    <property type="entry name" value="RnfH-like"/>
    <property type="match status" value="1"/>
</dbReference>
<dbReference type="InterPro" id="IPR016155">
    <property type="entry name" value="Mopterin_synth/thiamin_S_b"/>
</dbReference>
<sequence length="110" mass="12402">MIAVTLSCAVGAREVYEEQLQLPPRTTLEAAVRRSGLETAWPGLDWRSLTPGIWGRVADWSQELRDGDRLELCRPLLVDPKVARRERFEQQGRGRAGLFARRRPGGKAGY</sequence>
<name>A0AAE3T115_9BURK</name>
<dbReference type="InterPro" id="IPR037021">
    <property type="entry name" value="RnfH_sf"/>
</dbReference>
<dbReference type="AlphaFoldDB" id="A0AAE3T115"/>
<dbReference type="RefSeq" id="WP_271429340.1">
    <property type="nucleotide sequence ID" value="NZ_JAQIPB010000008.1"/>
</dbReference>
<evidence type="ECO:0000256" key="2">
    <source>
        <dbReference type="HAMAP-Rule" id="MF_00460"/>
    </source>
</evidence>
<comment type="caution">
    <text evidence="3">The sequence shown here is derived from an EMBL/GenBank/DDBJ whole genome shotgun (WGS) entry which is preliminary data.</text>
</comment>
<dbReference type="InterPro" id="IPR005346">
    <property type="entry name" value="RnfH"/>
</dbReference>
<dbReference type="SUPFAM" id="SSF54285">
    <property type="entry name" value="MoaD/ThiS"/>
    <property type="match status" value="1"/>
</dbReference>
<accession>A0AAE3T115</accession>
<evidence type="ECO:0000256" key="1">
    <source>
        <dbReference type="ARBA" id="ARBA00010645"/>
    </source>
</evidence>